<evidence type="ECO:0000313" key="2">
    <source>
        <dbReference type="EMBL" id="EEA90294.1"/>
    </source>
</evidence>
<reference evidence="2 3" key="1">
    <citation type="submission" date="2008-10" db="EMBL/GenBank/DDBJ databases">
        <title>Draft genome sequence of Collinsella stercoris (DSM 13279).</title>
        <authorList>
            <person name="Sudarsanam P."/>
            <person name="Ley R."/>
            <person name="Guruge J."/>
            <person name="Turnbaugh P.J."/>
            <person name="Mahowald M."/>
            <person name="Liep D."/>
            <person name="Gordon J."/>
        </authorList>
    </citation>
    <scope>NUCLEOTIDE SEQUENCE [LARGE SCALE GENOMIC DNA]</scope>
    <source>
        <strain evidence="2 3">DSM 13279</strain>
    </source>
</reference>
<proteinExistence type="predicted"/>
<organism evidence="2 3">
    <name type="scientific">Collinsella stercoris DSM 13279</name>
    <dbReference type="NCBI Taxonomy" id="445975"/>
    <lineage>
        <taxon>Bacteria</taxon>
        <taxon>Bacillati</taxon>
        <taxon>Actinomycetota</taxon>
        <taxon>Coriobacteriia</taxon>
        <taxon>Coriobacteriales</taxon>
        <taxon>Coriobacteriaceae</taxon>
        <taxon>Collinsella</taxon>
    </lineage>
</organism>
<comment type="caution">
    <text evidence="2">The sequence shown here is derived from an EMBL/GenBank/DDBJ whole genome shotgun (WGS) entry which is preliminary data.</text>
</comment>
<sequence length="46" mass="4654">MDEQMRPAECSRPGVEAQRVAAEPAKGSSPAVGIVGLGLIGGSFAR</sequence>
<protein>
    <submittedName>
        <fullName evidence="2">Uncharacterized protein</fullName>
    </submittedName>
</protein>
<name>B6GBP7_9ACTN</name>
<accession>B6GBP7</accession>
<feature type="non-terminal residue" evidence="2">
    <location>
        <position position="46"/>
    </location>
</feature>
<dbReference type="Proteomes" id="UP000003560">
    <property type="component" value="Unassembled WGS sequence"/>
</dbReference>
<reference evidence="2 3" key="2">
    <citation type="submission" date="2008-10" db="EMBL/GenBank/DDBJ databases">
        <authorList>
            <person name="Fulton L."/>
            <person name="Clifton S."/>
            <person name="Fulton B."/>
            <person name="Xu J."/>
            <person name="Minx P."/>
            <person name="Pepin K.H."/>
            <person name="Johnson M."/>
            <person name="Thiruvilangam P."/>
            <person name="Bhonagiri V."/>
            <person name="Nash W.E."/>
            <person name="Mardis E.R."/>
            <person name="Wilson R.K."/>
        </authorList>
    </citation>
    <scope>NUCLEOTIDE SEQUENCE [LARGE SCALE GENOMIC DNA]</scope>
    <source>
        <strain evidence="2 3">DSM 13279</strain>
    </source>
</reference>
<evidence type="ECO:0000256" key="1">
    <source>
        <dbReference type="SAM" id="MobiDB-lite"/>
    </source>
</evidence>
<keyword evidence="3" id="KW-1185">Reference proteome</keyword>
<dbReference type="HOGENOM" id="CLU_3192800_0_0_11"/>
<dbReference type="STRING" id="445975.COLSTE_01510"/>
<dbReference type="EMBL" id="ABXJ01000081">
    <property type="protein sequence ID" value="EEA90294.1"/>
    <property type="molecule type" value="Genomic_DNA"/>
</dbReference>
<gene>
    <name evidence="2" type="ORF">COLSTE_01510</name>
</gene>
<feature type="region of interest" description="Disordered" evidence="1">
    <location>
        <begin position="1"/>
        <end position="23"/>
    </location>
</feature>
<dbReference type="AlphaFoldDB" id="B6GBP7"/>
<evidence type="ECO:0000313" key="3">
    <source>
        <dbReference type="Proteomes" id="UP000003560"/>
    </source>
</evidence>